<comment type="caution">
    <text evidence="1">The sequence shown here is derived from an EMBL/GenBank/DDBJ whole genome shotgun (WGS) entry which is preliminary data.</text>
</comment>
<name>A0A151JE96_9VIBR</name>
<accession>A0A151JE96</accession>
<evidence type="ECO:0000313" key="1">
    <source>
        <dbReference type="EMBL" id="KYN24048.1"/>
    </source>
</evidence>
<evidence type="ECO:0000313" key="2">
    <source>
        <dbReference type="Proteomes" id="UP000075349"/>
    </source>
</evidence>
<reference evidence="2" key="1">
    <citation type="submission" date="2015-12" db="EMBL/GenBank/DDBJ databases">
        <authorList>
            <person name="Tarr C.L."/>
            <person name="Gladney L.M."/>
        </authorList>
    </citation>
    <scope>NUCLEOTIDE SEQUENCE [LARGE SCALE GENOMIC DNA]</scope>
    <source>
        <strain evidence="2">2756-81</strain>
    </source>
</reference>
<organism evidence="1 2">
    <name type="scientific">Vibrio cidicii</name>
    <dbReference type="NCBI Taxonomy" id="1763883"/>
    <lineage>
        <taxon>Bacteria</taxon>
        <taxon>Pseudomonadati</taxon>
        <taxon>Pseudomonadota</taxon>
        <taxon>Gammaproteobacteria</taxon>
        <taxon>Vibrionales</taxon>
        <taxon>Vibrionaceae</taxon>
        <taxon>Vibrio</taxon>
    </lineage>
</organism>
<dbReference type="AlphaFoldDB" id="A0A151JE96"/>
<sequence>MRVLYINAFSLLYSERYINNHESVRNAYRSGHYKTTLDVMESIPHDTLSAKLLERAALSVGMLIYPVEPRGARDLLINMQIFNKASIAPDIDWTGVLRMGSNNHIARIRKHVEIARVSEWRSCGDLFYWELNHLRNLHLKSPSNKGVTPQLLRQIRAIETGKVMNDDKQQEEFEEGSIRFMQTILQEKALASVVMGTNGNIVVQYCDSITVYKQDNSADLAAKLLKLVAEAQCN</sequence>
<dbReference type="Proteomes" id="UP000075349">
    <property type="component" value="Unassembled WGS sequence"/>
</dbReference>
<proteinExistence type="predicted"/>
<protein>
    <submittedName>
        <fullName evidence="1">Uncharacterized protein</fullName>
    </submittedName>
</protein>
<gene>
    <name evidence="1" type="ORF">AUQ44_19910</name>
</gene>
<dbReference type="EMBL" id="LOMK01000002">
    <property type="protein sequence ID" value="KYN24048.1"/>
    <property type="molecule type" value="Genomic_DNA"/>
</dbReference>